<evidence type="ECO:0000256" key="3">
    <source>
        <dbReference type="ARBA" id="ARBA00022694"/>
    </source>
</evidence>
<keyword evidence="3 5" id="KW-0819">tRNA processing</keyword>
<evidence type="ECO:0000256" key="5">
    <source>
        <dbReference type="RuleBase" id="RU361182"/>
    </source>
</evidence>
<evidence type="ECO:0000256" key="1">
    <source>
        <dbReference type="ARBA" id="ARBA00022490"/>
    </source>
</evidence>
<dbReference type="InterPro" id="IPR015221">
    <property type="entry name" value="Urm1"/>
</dbReference>
<dbReference type="Proteomes" id="UP000694520">
    <property type="component" value="Chromosome 9"/>
</dbReference>
<reference evidence="6" key="2">
    <citation type="submission" date="2025-08" db="UniProtKB">
        <authorList>
            <consortium name="Ensembl"/>
        </authorList>
    </citation>
    <scope>IDENTIFICATION</scope>
</reference>
<dbReference type="Gene3D" id="3.10.20.30">
    <property type="match status" value="1"/>
</dbReference>
<dbReference type="SUPFAM" id="SSF54285">
    <property type="entry name" value="MoaD/ThiS"/>
    <property type="match status" value="1"/>
</dbReference>
<keyword evidence="4" id="KW-0833">Ubl conjugation pathway</keyword>
<dbReference type="GeneTree" id="ENSGT00960000190516"/>
<keyword evidence="7" id="KW-1185">Reference proteome</keyword>
<organism evidence="6 7">
    <name type="scientific">Bos mutus grunniens</name>
    <name type="common">Wild yak</name>
    <name type="synonym">Bos grunniens</name>
    <dbReference type="NCBI Taxonomy" id="30521"/>
    <lineage>
        <taxon>Eukaryota</taxon>
        <taxon>Metazoa</taxon>
        <taxon>Chordata</taxon>
        <taxon>Craniata</taxon>
        <taxon>Vertebrata</taxon>
        <taxon>Euteleostomi</taxon>
        <taxon>Mammalia</taxon>
        <taxon>Eutheria</taxon>
        <taxon>Laurasiatheria</taxon>
        <taxon>Artiodactyla</taxon>
        <taxon>Ruminantia</taxon>
        <taxon>Pecora</taxon>
        <taxon>Bovidae</taxon>
        <taxon>Bovinae</taxon>
        <taxon>Bos</taxon>
    </lineage>
</organism>
<evidence type="ECO:0000313" key="7">
    <source>
        <dbReference type="Proteomes" id="UP000694520"/>
    </source>
</evidence>
<dbReference type="PANTHER" id="PTHR14986">
    <property type="entry name" value="RURM1 PROTEIN"/>
    <property type="match status" value="1"/>
</dbReference>
<sequence length="207" mass="23027">MADTQGVPERWSLNFLGIWCQPPQFSVSEALSLALLCRGGAELLFDGVKKHQVTLPGQEEPWDIRSLLVWIKKNLLKERPELFIQGDSVVSWTTSFRTKTAFSSSPRCTAAKGPSPCLDPLGVRRTEESDNPLGPYFQIFLSPLAAFFPPLSLELPPGREKRPGAKMSLSRHVSREGSRPSRALLLPAAEVGRYPSAWPEWRVCAAR</sequence>
<dbReference type="GO" id="GO:0005737">
    <property type="term" value="C:cytoplasm"/>
    <property type="evidence" value="ECO:0007669"/>
    <property type="project" value="UniProtKB-SubCell"/>
</dbReference>
<comment type="similarity">
    <text evidence="5">Belongs to the URM1 family.</text>
</comment>
<evidence type="ECO:0000256" key="4">
    <source>
        <dbReference type="ARBA" id="ARBA00022786"/>
    </source>
</evidence>
<comment type="subcellular location">
    <subcellularLocation>
        <location evidence="5">Cytoplasm</location>
    </subcellularLocation>
</comment>
<dbReference type="AlphaFoldDB" id="A0A8B9X2S7"/>
<reference evidence="6" key="3">
    <citation type="submission" date="2025-09" db="UniProtKB">
        <authorList>
            <consortium name="Ensembl"/>
        </authorList>
    </citation>
    <scope>IDENTIFICATION</scope>
</reference>
<comment type="pathway">
    <text evidence="5">tRNA modification; 5-methoxycarbonylmethyl-2-thiouridine-tRNA biosynthesis.</text>
</comment>
<dbReference type="GO" id="GO:0034227">
    <property type="term" value="P:tRNA thio-modification"/>
    <property type="evidence" value="ECO:0007669"/>
    <property type="project" value="InterPro"/>
</dbReference>
<reference evidence="6" key="1">
    <citation type="submission" date="2019-05" db="EMBL/GenBank/DDBJ databases">
        <authorList>
            <person name="Zhang S."/>
            <person name="Liu J."/>
        </authorList>
    </citation>
    <scope>NUCLEOTIDE SEQUENCE [LARGE SCALE GENOMIC DNA]</scope>
</reference>
<dbReference type="InterPro" id="IPR016155">
    <property type="entry name" value="Mopterin_synth/thiamin_S_b"/>
</dbReference>
<proteinExistence type="inferred from homology"/>
<protein>
    <recommendedName>
        <fullName evidence="5">Ubiquitin-related modifier 1</fullName>
    </recommendedName>
</protein>
<dbReference type="Pfam" id="PF09138">
    <property type="entry name" value="Urm1"/>
    <property type="match status" value="1"/>
</dbReference>
<accession>A0A8B9X2S7</accession>
<dbReference type="Ensembl" id="ENSBGRT00000018931.1">
    <property type="protein sequence ID" value="ENSBGRP00000016369.1"/>
    <property type="gene ID" value="ENSBGRG00000010276.1"/>
</dbReference>
<evidence type="ECO:0000256" key="2">
    <source>
        <dbReference type="ARBA" id="ARBA00022499"/>
    </source>
</evidence>
<keyword evidence="1 5" id="KW-0963">Cytoplasm</keyword>
<evidence type="ECO:0000313" key="6">
    <source>
        <dbReference type="Ensembl" id="ENSBGRP00000016369.1"/>
    </source>
</evidence>
<dbReference type="InterPro" id="IPR012675">
    <property type="entry name" value="Beta-grasp_dom_sf"/>
</dbReference>
<keyword evidence="2" id="KW-1017">Isopeptide bond</keyword>
<name>A0A8B9X2S7_BOSMU</name>
<dbReference type="UniPathway" id="UPA00988"/>